<dbReference type="AlphaFoldDB" id="A0A6U3W0P5"/>
<reference evidence="2" key="1">
    <citation type="submission" date="2021-01" db="EMBL/GenBank/DDBJ databases">
        <authorList>
            <person name="Corre E."/>
            <person name="Pelletier E."/>
            <person name="Niang G."/>
            <person name="Scheremetjew M."/>
            <person name="Finn R."/>
            <person name="Kale V."/>
            <person name="Holt S."/>
            <person name="Cochrane G."/>
            <person name="Meng A."/>
            <person name="Brown T."/>
            <person name="Cohen L."/>
        </authorList>
    </citation>
    <scope>NUCLEOTIDE SEQUENCE</scope>
    <source>
        <strain evidence="2">Pop2</strain>
    </source>
</reference>
<organism evidence="2">
    <name type="scientific">Ditylum brightwellii</name>
    <dbReference type="NCBI Taxonomy" id="49249"/>
    <lineage>
        <taxon>Eukaryota</taxon>
        <taxon>Sar</taxon>
        <taxon>Stramenopiles</taxon>
        <taxon>Ochrophyta</taxon>
        <taxon>Bacillariophyta</taxon>
        <taxon>Mediophyceae</taxon>
        <taxon>Lithodesmiophycidae</taxon>
        <taxon>Lithodesmiales</taxon>
        <taxon>Lithodesmiaceae</taxon>
        <taxon>Ditylum</taxon>
    </lineage>
</organism>
<evidence type="ECO:0000313" key="2">
    <source>
        <dbReference type="EMBL" id="CAD9359290.1"/>
    </source>
</evidence>
<evidence type="ECO:0000256" key="1">
    <source>
        <dbReference type="SAM" id="MobiDB-lite"/>
    </source>
</evidence>
<accession>A0A6U3W0P5</accession>
<protein>
    <submittedName>
        <fullName evidence="2">Uncharacterized protein</fullName>
    </submittedName>
</protein>
<proteinExistence type="predicted"/>
<name>A0A6U3W0P5_9STRA</name>
<gene>
    <name evidence="2" type="ORF">DBRI1063_LOCUS25959</name>
</gene>
<dbReference type="EMBL" id="HBGN01040542">
    <property type="protein sequence ID" value="CAD9359290.1"/>
    <property type="molecule type" value="Transcribed_RNA"/>
</dbReference>
<feature type="region of interest" description="Disordered" evidence="1">
    <location>
        <begin position="175"/>
        <end position="196"/>
    </location>
</feature>
<sequence length="266" mass="29323">MTERERMASEGSLQEVLVSENGYKVTIEDGALVCKSVTIGILAEAGTAEKFKEKREINVIISAGNIFHPGSCLLFRLPTHSDDDNDNMGDDESGTMEVVVGKNNLFEESCRVVIELDRQKEQRNEAIATCNRFAPFSNITCRSIGSANAFEPSCRVVCSAIGDGNVFAQFATYHPATSDSNSSQEEKKGSGDDDDNTISEKVIFAIHNASWENQEGRAMIHTRNHAHGIERNTTQINDMLESYRPMILKHHAIRDNGSSALQVLQP</sequence>